<protein>
    <submittedName>
        <fullName evidence="5">Creatinine amidohydrolase</fullName>
        <ecNumber evidence="5">3.5.2.10</ecNumber>
    </submittedName>
</protein>
<name>A0A160VFV7_9ZZZZ</name>
<dbReference type="GO" id="GO:0016811">
    <property type="term" value="F:hydrolase activity, acting on carbon-nitrogen (but not peptide) bonds, in linear amides"/>
    <property type="evidence" value="ECO:0007669"/>
    <property type="project" value="TreeGrafter"/>
</dbReference>
<dbReference type="Pfam" id="PF02633">
    <property type="entry name" value="Creatininase"/>
    <property type="match status" value="1"/>
</dbReference>
<reference evidence="5" key="1">
    <citation type="submission" date="2015-10" db="EMBL/GenBank/DDBJ databases">
        <authorList>
            <person name="Gilbert D.G."/>
        </authorList>
    </citation>
    <scope>NUCLEOTIDE SEQUENCE</scope>
</reference>
<keyword evidence="2" id="KW-0479">Metal-binding</keyword>
<organism evidence="5">
    <name type="scientific">hydrothermal vent metagenome</name>
    <dbReference type="NCBI Taxonomy" id="652676"/>
    <lineage>
        <taxon>unclassified sequences</taxon>
        <taxon>metagenomes</taxon>
        <taxon>ecological metagenomes</taxon>
    </lineage>
</organism>
<dbReference type="GO" id="GO:0046872">
    <property type="term" value="F:metal ion binding"/>
    <property type="evidence" value="ECO:0007669"/>
    <property type="project" value="UniProtKB-KW"/>
</dbReference>
<evidence type="ECO:0000256" key="3">
    <source>
        <dbReference type="ARBA" id="ARBA00022801"/>
    </source>
</evidence>
<comment type="cofactor">
    <cofactor evidence="1">
        <name>Zn(2+)</name>
        <dbReference type="ChEBI" id="CHEBI:29105"/>
    </cofactor>
</comment>
<keyword evidence="3 5" id="KW-0378">Hydrolase</keyword>
<dbReference type="Gene3D" id="3.40.50.10310">
    <property type="entry name" value="Creatininase"/>
    <property type="match status" value="1"/>
</dbReference>
<dbReference type="InterPro" id="IPR024087">
    <property type="entry name" value="Creatininase-like_sf"/>
</dbReference>
<evidence type="ECO:0000256" key="2">
    <source>
        <dbReference type="ARBA" id="ARBA00022723"/>
    </source>
</evidence>
<dbReference type="GO" id="GO:0009231">
    <property type="term" value="P:riboflavin biosynthetic process"/>
    <property type="evidence" value="ECO:0007669"/>
    <property type="project" value="TreeGrafter"/>
</dbReference>
<proteinExistence type="predicted"/>
<evidence type="ECO:0000256" key="1">
    <source>
        <dbReference type="ARBA" id="ARBA00001947"/>
    </source>
</evidence>
<dbReference type="PANTHER" id="PTHR35005:SF1">
    <property type="entry name" value="2-AMINO-5-FORMYLAMINO-6-RIBOSYLAMINOPYRIMIDIN-4(3H)-ONE 5'-MONOPHOSPHATE DEFORMYLASE"/>
    <property type="match status" value="1"/>
</dbReference>
<dbReference type="GO" id="GO:0047789">
    <property type="term" value="F:creatininase activity"/>
    <property type="evidence" value="ECO:0007669"/>
    <property type="project" value="UniProtKB-EC"/>
</dbReference>
<dbReference type="EC" id="3.5.2.10" evidence="5"/>
<dbReference type="SUPFAM" id="SSF102215">
    <property type="entry name" value="Creatininase"/>
    <property type="match status" value="1"/>
</dbReference>
<gene>
    <name evidence="5" type="ORF">MGWOODY_Mmi1911</name>
</gene>
<keyword evidence="4" id="KW-0862">Zinc</keyword>
<evidence type="ECO:0000313" key="5">
    <source>
        <dbReference type="EMBL" id="CUV08839.1"/>
    </source>
</evidence>
<accession>A0A160VFV7</accession>
<dbReference type="PANTHER" id="PTHR35005">
    <property type="entry name" value="3-DEHYDRO-SCYLLO-INOSOSE HYDROLASE"/>
    <property type="match status" value="1"/>
</dbReference>
<dbReference type="AlphaFoldDB" id="A0A160VFV7"/>
<dbReference type="EMBL" id="FAXC01000133">
    <property type="protein sequence ID" value="CUV08839.1"/>
    <property type="molecule type" value="Genomic_DNA"/>
</dbReference>
<evidence type="ECO:0000256" key="4">
    <source>
        <dbReference type="ARBA" id="ARBA00022833"/>
    </source>
</evidence>
<dbReference type="InterPro" id="IPR003785">
    <property type="entry name" value="Creatininase/forma_Hydrolase"/>
</dbReference>
<sequence>MINEWDITQINQAKLKEQIPKVAVLGASAIEAHNYHLPEGQDFLHTDAIVKRVSQMAWEKTKSVICLPTIPYGVDCNLMDFPLTIHVKQTTLDLMLAEIIESLAHHGIKKILLINGHGGNDFTPLVRQIQSDLDIFMFWCHVYEVGQDKHREIFDVVDDHAGELETSMALALFPELVQLDQANNGAFRPFQFEALEKGWIKTSRKFSSLNDHCGNADPSLATAEKGKKYLDFICQRISDFLIELAGANINDHFPHAPQIKH</sequence>